<name>B3CBI0_9BACE</name>
<evidence type="ECO:0000313" key="2">
    <source>
        <dbReference type="Proteomes" id="UP000004596"/>
    </source>
</evidence>
<reference evidence="1 2" key="1">
    <citation type="submission" date="2008-04" db="EMBL/GenBank/DDBJ databases">
        <title>Draft genome sequence of Bacteroides intestinalis (DSM 17393).</title>
        <authorList>
            <person name="Sudarsanam P."/>
            <person name="Ley R."/>
            <person name="Guruge J."/>
            <person name="Turnbaugh P.J."/>
            <person name="Mahowald M."/>
            <person name="Liep D."/>
            <person name="Gordon J."/>
        </authorList>
    </citation>
    <scope>NUCLEOTIDE SEQUENCE [LARGE SCALE GENOMIC DNA]</scope>
    <source>
        <strain evidence="1 2">DSM 17393</strain>
    </source>
</reference>
<reference evidence="1 2" key="2">
    <citation type="submission" date="2008-04" db="EMBL/GenBank/DDBJ databases">
        <authorList>
            <person name="Fulton L."/>
            <person name="Clifton S."/>
            <person name="Fulton B."/>
            <person name="Xu J."/>
            <person name="Minx P."/>
            <person name="Pepin K.H."/>
            <person name="Johnson M."/>
            <person name="Thiruvilangam P."/>
            <person name="Bhonagiri V."/>
            <person name="Nash W.E."/>
            <person name="Mardis E.R."/>
            <person name="Wilson R.K."/>
        </authorList>
    </citation>
    <scope>NUCLEOTIDE SEQUENCE [LARGE SCALE GENOMIC DNA]</scope>
    <source>
        <strain evidence="1 2">DSM 17393</strain>
    </source>
</reference>
<dbReference type="STRING" id="471870.BACINT_03567"/>
<dbReference type="Proteomes" id="UP000004596">
    <property type="component" value="Unassembled WGS sequence"/>
</dbReference>
<sequence>MVELQSFKSPQFVTKAMNCGLLFLSKYLPLLVLYKSHIYNIIK</sequence>
<proteinExistence type="predicted"/>
<organism evidence="1 2">
    <name type="scientific">Bacteroides intestinalis DSM 17393</name>
    <dbReference type="NCBI Taxonomy" id="471870"/>
    <lineage>
        <taxon>Bacteria</taxon>
        <taxon>Pseudomonadati</taxon>
        <taxon>Bacteroidota</taxon>
        <taxon>Bacteroidia</taxon>
        <taxon>Bacteroidales</taxon>
        <taxon>Bacteroidaceae</taxon>
        <taxon>Bacteroides</taxon>
    </lineage>
</organism>
<accession>B3CBI0</accession>
<comment type="caution">
    <text evidence="1">The sequence shown here is derived from an EMBL/GenBank/DDBJ whole genome shotgun (WGS) entry which is preliminary data.</text>
</comment>
<evidence type="ECO:0000313" key="1">
    <source>
        <dbReference type="EMBL" id="EDV04432.1"/>
    </source>
</evidence>
<dbReference type="EMBL" id="ABJL02000008">
    <property type="protein sequence ID" value="EDV04432.1"/>
    <property type="molecule type" value="Genomic_DNA"/>
</dbReference>
<gene>
    <name evidence="1" type="ORF">BACINT_03567</name>
</gene>
<dbReference type="AlphaFoldDB" id="B3CBI0"/>
<protein>
    <submittedName>
        <fullName evidence="1">Uncharacterized protein</fullName>
    </submittedName>
</protein>